<dbReference type="Pfam" id="PF13673">
    <property type="entry name" value="Acetyltransf_10"/>
    <property type="match status" value="1"/>
</dbReference>
<dbReference type="eggNOG" id="COG0454">
    <property type="taxonomic scope" value="Bacteria"/>
</dbReference>
<gene>
    <name evidence="2" type="ORF">DND132_3250</name>
</gene>
<dbReference type="Proteomes" id="UP000007845">
    <property type="component" value="Chromosome"/>
</dbReference>
<dbReference type="EMBL" id="CP003220">
    <property type="protein sequence ID" value="EGB16453.1"/>
    <property type="molecule type" value="Genomic_DNA"/>
</dbReference>
<evidence type="ECO:0000313" key="2">
    <source>
        <dbReference type="EMBL" id="EGB16453.1"/>
    </source>
</evidence>
<dbReference type="CDD" id="cd04301">
    <property type="entry name" value="NAT_SF"/>
    <property type="match status" value="1"/>
</dbReference>
<accession>F0JKK4</accession>
<dbReference type="InterPro" id="IPR016181">
    <property type="entry name" value="Acyl_CoA_acyltransferase"/>
</dbReference>
<evidence type="ECO:0000259" key="1">
    <source>
        <dbReference type="PROSITE" id="PS51186"/>
    </source>
</evidence>
<keyword evidence="3" id="KW-1185">Reference proteome</keyword>
<sequence length="164" mass="17440">MAADIIYELLTPEREEQARDLVREVFAAFVAPGFSSTGRIAFEAFLCRSSFSRRSGRGFALAARRAGGIVGVIDVADGGHVALFFVSGEHRGRGVGRTLMRLAGERCLRDLPTPGRMTVNASPGSVGAYAAMGFVPAGGEEERDGIRFVPMVLALDEPEKPAAP</sequence>
<dbReference type="KEGG" id="ddn:DND132_3250"/>
<dbReference type="PROSITE" id="PS51186">
    <property type="entry name" value="GNAT"/>
    <property type="match status" value="1"/>
</dbReference>
<dbReference type="Gene3D" id="3.40.630.30">
    <property type="match status" value="1"/>
</dbReference>
<dbReference type="SUPFAM" id="SSF55729">
    <property type="entry name" value="Acyl-CoA N-acyltransferases (Nat)"/>
    <property type="match status" value="1"/>
</dbReference>
<proteinExistence type="predicted"/>
<dbReference type="InterPro" id="IPR000182">
    <property type="entry name" value="GNAT_dom"/>
</dbReference>
<evidence type="ECO:0000313" key="3">
    <source>
        <dbReference type="Proteomes" id="UP000007845"/>
    </source>
</evidence>
<dbReference type="AlphaFoldDB" id="F0JKK4"/>
<feature type="domain" description="N-acetyltransferase" evidence="1">
    <location>
        <begin position="5"/>
        <end position="156"/>
    </location>
</feature>
<reference evidence="2 3" key="1">
    <citation type="journal article" date="2011" name="J. Bacteriol.">
        <title>Genome sequence of the mercury-methylating strain Desulfovibrio desulfuricans ND132.</title>
        <authorList>
            <person name="Brown S.D."/>
            <person name="Gilmour C.C."/>
            <person name="Kucken A.M."/>
            <person name="Wall J.D."/>
            <person name="Elias D.A."/>
            <person name="Brandt C.C."/>
            <person name="Podar M."/>
            <person name="Chertkov O."/>
            <person name="Held B."/>
            <person name="Bruce D.C."/>
            <person name="Detter J.C."/>
            <person name="Tapia R."/>
            <person name="Han C.S."/>
            <person name="Goodwin L.A."/>
            <person name="Cheng J.F."/>
            <person name="Pitluck S."/>
            <person name="Woyke T."/>
            <person name="Mikhailova N."/>
            <person name="Ivanova N.N."/>
            <person name="Han J."/>
            <person name="Lucas S."/>
            <person name="Lapidus A.L."/>
            <person name="Land M.L."/>
            <person name="Hauser L.J."/>
            <person name="Palumbo A.V."/>
        </authorList>
    </citation>
    <scope>NUCLEOTIDE SEQUENCE [LARGE SCALE GENOMIC DNA]</scope>
    <source>
        <strain evidence="2 3">ND132</strain>
    </source>
</reference>
<dbReference type="STRING" id="641491.DND132_3250"/>
<dbReference type="SMR" id="F0JKK4"/>
<dbReference type="HOGENOM" id="CLU_120448_0_0_7"/>
<dbReference type="RefSeq" id="WP_014323877.1">
    <property type="nucleotide sequence ID" value="NC_016803.1"/>
</dbReference>
<name>F0JKK4_9BACT</name>
<organism evidence="2 3">
    <name type="scientific">Pseudodesulfovibrio mercurii</name>
    <dbReference type="NCBI Taxonomy" id="641491"/>
    <lineage>
        <taxon>Bacteria</taxon>
        <taxon>Pseudomonadati</taxon>
        <taxon>Thermodesulfobacteriota</taxon>
        <taxon>Desulfovibrionia</taxon>
        <taxon>Desulfovibrionales</taxon>
        <taxon>Desulfovibrionaceae</taxon>
    </lineage>
</organism>
<dbReference type="OrthoDB" id="9789605at2"/>
<dbReference type="GO" id="GO:0016747">
    <property type="term" value="F:acyltransferase activity, transferring groups other than amino-acyl groups"/>
    <property type="evidence" value="ECO:0007669"/>
    <property type="project" value="InterPro"/>
</dbReference>
<keyword evidence="2" id="KW-0808">Transferase</keyword>
<protein>
    <submittedName>
        <fullName evidence="2">GCN5-related N-acetyltransferase</fullName>
    </submittedName>
</protein>